<protein>
    <recommendedName>
        <fullName evidence="2">PKD domain-containing protein</fullName>
    </recommendedName>
</protein>
<reference evidence="1" key="1">
    <citation type="submission" date="2018-05" db="EMBL/GenBank/DDBJ databases">
        <authorList>
            <person name="Lanie J.A."/>
            <person name="Ng W.-L."/>
            <person name="Kazmierczak K.M."/>
            <person name="Andrzejewski T.M."/>
            <person name="Davidsen T.M."/>
            <person name="Wayne K.J."/>
            <person name="Tettelin H."/>
            <person name="Glass J.I."/>
            <person name="Rusch D."/>
            <person name="Podicherti R."/>
            <person name="Tsui H.-C.T."/>
            <person name="Winkler M.E."/>
        </authorList>
    </citation>
    <scope>NUCLEOTIDE SEQUENCE</scope>
</reference>
<sequence>MPQYRSTIAFLLLFALSASITGAAELPLPMTSSKGQTVTPSFEGWYQNPDGSYTLSFGYFNRNTEEVVEIPVGSNNYIEPGDANQGQPTKFLPRRHWGVFGVKVPADFGYGRVVWTLEMNGQTFSIPGSLKQDWEVDALEGEAGSNNTPPTLMINEDTGQGPGGITSNVYTTSVGDSLAVTVWAADDGKPVGNVRRKGASSMPINLTWLQHQGPGNVSFSETTHKVDYQGGTATTMATFSEPGNYMLRVHAVDASGQDREGEEELAMSGYAQCCWTNGFIPVTVNR</sequence>
<gene>
    <name evidence="1" type="ORF">METZ01_LOCUS66230</name>
</gene>
<organism evidence="1">
    <name type="scientific">marine metagenome</name>
    <dbReference type="NCBI Taxonomy" id="408172"/>
    <lineage>
        <taxon>unclassified sequences</taxon>
        <taxon>metagenomes</taxon>
        <taxon>ecological metagenomes</taxon>
    </lineage>
</organism>
<name>A0A381TB51_9ZZZZ</name>
<evidence type="ECO:0000313" key="1">
    <source>
        <dbReference type="EMBL" id="SVA13376.1"/>
    </source>
</evidence>
<evidence type="ECO:0008006" key="2">
    <source>
        <dbReference type="Google" id="ProtNLM"/>
    </source>
</evidence>
<accession>A0A381TB51</accession>
<dbReference type="EMBL" id="UINC01004311">
    <property type="protein sequence ID" value="SVA13376.1"/>
    <property type="molecule type" value="Genomic_DNA"/>
</dbReference>
<dbReference type="AlphaFoldDB" id="A0A381TB51"/>
<proteinExistence type="predicted"/>